<dbReference type="PANTHER" id="PTHR31069">
    <property type="entry name" value="OLEATE-ACTIVATED TRANSCRIPTION FACTOR 1-RELATED"/>
    <property type="match status" value="1"/>
</dbReference>
<reference evidence="8 9" key="1">
    <citation type="journal article" date="2011" name="Proc. Natl. Acad. Sci. U.S.A.">
        <title>Comparative genomics of xylose-fermenting fungi for enhanced biofuel production.</title>
        <authorList>
            <person name="Wohlbach D.J."/>
            <person name="Kuo A."/>
            <person name="Sato T.K."/>
            <person name="Potts K.M."/>
            <person name="Salamov A.A."/>
            <person name="LaButti K.M."/>
            <person name="Sun H."/>
            <person name="Clum A."/>
            <person name="Pangilinan J.L."/>
            <person name="Lindquist E.A."/>
            <person name="Lucas S."/>
            <person name="Lapidus A."/>
            <person name="Jin M."/>
            <person name="Gunawan C."/>
            <person name="Balan V."/>
            <person name="Dale B.E."/>
            <person name="Jeffries T.W."/>
            <person name="Zinkel R."/>
            <person name="Barry K.W."/>
            <person name="Grigoriev I.V."/>
            <person name="Gasch A.P."/>
        </authorList>
    </citation>
    <scope>NUCLEOTIDE SEQUENCE [LARGE SCALE GENOMIC DNA]</scope>
    <source>
        <strain evidence="9">ATCC 10573 / BCRC 21748 / CBS 615 / JCM 9827 / NBRC 10315 / NRRL Y-1498 / VKM Y-70</strain>
    </source>
</reference>
<evidence type="ECO:0000256" key="1">
    <source>
        <dbReference type="ARBA" id="ARBA00022723"/>
    </source>
</evidence>
<protein>
    <recommendedName>
        <fullName evidence="7">Zn(2)-C6 fungal-type domain-containing protein</fullName>
    </recommendedName>
</protein>
<accession>G3BDV5</accession>
<keyword evidence="1" id="KW-0479">Metal-binding</keyword>
<name>G3BDV5_CANTC</name>
<keyword evidence="4" id="KW-0804">Transcription</keyword>
<keyword evidence="6" id="KW-0812">Transmembrane</keyword>
<dbReference type="InterPro" id="IPR050675">
    <property type="entry name" value="OAF3"/>
</dbReference>
<dbReference type="SUPFAM" id="SSF57701">
    <property type="entry name" value="Zn2/Cys6 DNA-binding domain"/>
    <property type="match status" value="1"/>
</dbReference>
<keyword evidence="5" id="KW-0539">Nucleus</keyword>
<dbReference type="PROSITE" id="PS00463">
    <property type="entry name" value="ZN2_CY6_FUNGAL_1"/>
    <property type="match status" value="1"/>
</dbReference>
<evidence type="ECO:0000256" key="3">
    <source>
        <dbReference type="ARBA" id="ARBA00023125"/>
    </source>
</evidence>
<dbReference type="PANTHER" id="PTHR31069:SF12">
    <property type="entry name" value="TRANSCRIPTION FACTOR DOMAIN-CONTAINING PROTEIN"/>
    <property type="match status" value="1"/>
</dbReference>
<dbReference type="CDD" id="cd12148">
    <property type="entry name" value="fungal_TF_MHR"/>
    <property type="match status" value="1"/>
</dbReference>
<evidence type="ECO:0000256" key="6">
    <source>
        <dbReference type="SAM" id="Phobius"/>
    </source>
</evidence>
<dbReference type="SMART" id="SM00066">
    <property type="entry name" value="GAL4"/>
    <property type="match status" value="1"/>
</dbReference>
<keyword evidence="9" id="KW-1185">Reference proteome</keyword>
<dbReference type="AlphaFoldDB" id="G3BDV5"/>
<feature type="domain" description="Zn(2)-C6 fungal-type" evidence="7">
    <location>
        <begin position="14"/>
        <end position="45"/>
    </location>
</feature>
<dbReference type="PROSITE" id="PS50048">
    <property type="entry name" value="ZN2_CY6_FUNGAL_2"/>
    <property type="match status" value="1"/>
</dbReference>
<dbReference type="InterPro" id="IPR007219">
    <property type="entry name" value="XnlR_reg_dom"/>
</dbReference>
<dbReference type="Pfam" id="PF00172">
    <property type="entry name" value="Zn_clus"/>
    <property type="match status" value="1"/>
</dbReference>
<keyword evidence="2" id="KW-0805">Transcription regulation</keyword>
<dbReference type="GO" id="GO:0000981">
    <property type="term" value="F:DNA-binding transcription factor activity, RNA polymerase II-specific"/>
    <property type="evidence" value="ECO:0007669"/>
    <property type="project" value="InterPro"/>
</dbReference>
<dbReference type="Proteomes" id="UP000000707">
    <property type="component" value="Unassembled WGS sequence"/>
</dbReference>
<dbReference type="GO" id="GO:0006351">
    <property type="term" value="P:DNA-templated transcription"/>
    <property type="evidence" value="ECO:0007669"/>
    <property type="project" value="InterPro"/>
</dbReference>
<dbReference type="Gene3D" id="4.10.240.10">
    <property type="entry name" value="Zn(2)-C6 fungal-type DNA-binding domain"/>
    <property type="match status" value="1"/>
</dbReference>
<keyword evidence="6" id="KW-0472">Membrane</keyword>
<feature type="transmembrane region" description="Helical" evidence="6">
    <location>
        <begin position="558"/>
        <end position="575"/>
    </location>
</feature>
<keyword evidence="3" id="KW-0238">DNA-binding</keyword>
<dbReference type="HOGENOM" id="CLU_368802_0_0_1"/>
<dbReference type="EMBL" id="GL996528">
    <property type="protein sequence ID" value="EGV60391.1"/>
    <property type="molecule type" value="Genomic_DNA"/>
</dbReference>
<evidence type="ECO:0000256" key="2">
    <source>
        <dbReference type="ARBA" id="ARBA00023015"/>
    </source>
</evidence>
<dbReference type="GO" id="GO:0008270">
    <property type="term" value="F:zinc ion binding"/>
    <property type="evidence" value="ECO:0007669"/>
    <property type="project" value="InterPro"/>
</dbReference>
<gene>
    <name evidence="8" type="ORF">CANTEDRAFT_95839</name>
</gene>
<dbReference type="GO" id="GO:0045944">
    <property type="term" value="P:positive regulation of transcription by RNA polymerase II"/>
    <property type="evidence" value="ECO:0007669"/>
    <property type="project" value="TreeGrafter"/>
</dbReference>
<dbReference type="InterPro" id="IPR001138">
    <property type="entry name" value="Zn2Cys6_DnaBD"/>
</dbReference>
<proteinExistence type="predicted"/>
<dbReference type="CDD" id="cd00067">
    <property type="entry name" value="GAL4"/>
    <property type="match status" value="1"/>
</dbReference>
<dbReference type="GO" id="GO:0000978">
    <property type="term" value="F:RNA polymerase II cis-regulatory region sequence-specific DNA binding"/>
    <property type="evidence" value="ECO:0007669"/>
    <property type="project" value="TreeGrafter"/>
</dbReference>
<evidence type="ECO:0000256" key="5">
    <source>
        <dbReference type="ARBA" id="ARBA00023242"/>
    </source>
</evidence>
<sequence length="755" mass="87440">MSQPARKRNRKVVVCLSCRKRKNKCDRRRPCTSCIKLGLHDSCSYVVDEFSISSNPEVFYGTIYLKQDPVPEPTALASVLVSSNLYPFQILDPKDPTATIISQYWAYKFGIEKFNQTLISSSFIGLNSLSRKHLEMNYNMNNSLDYCEVESGLISIYETKQKVHPQALQRGVTYHPDPLLRTYSFLERLKKVVPSQAQLMKYQSIFFAKTHILIPIFDEVSLEEATKRIFNLENATKNKIVEVTITSKTDYAVIASSLLMLRYTYLDSIICKHFDPDLDEHVCVEIMEVVEECFNLHGIIKRPSLPLLQALLLYHFCRDISPEIQDSFLVDQTLKNQILELCYTLGLNRDPEVYTMEHMDAKTVHLRRKIWFFTYYSIACDSMMYWRVSKPLIYDYDTKFPRFKADCMNVRNATNEKKGIDGMGYAKIITKVVNESLKPAQRVNSEFRGVTLYEYANSLKIFFWNYSGSYESIHDSDVSGSFTFLKVRSFILGRMLTALLQFSAYLKLEEEGSLEESKESLIGCVFTTFDELGKVDGDSFKPKSALYLEMFTSVYNPWIIKLLYMIICISLSLLIRIKYSMLTMEEHGKDNDILYLRMKQWFRMIKVVMLKRVKSLISFSKEYAMANMLVKITLKNLNSTLGVGKTLPVDSEKAKRCRLKLCLADVERMMSSFQPPEVMHEADYLANLDVFTVSDILKSDCDCDSDSKLAVFIKYDKLWIARTLIDMYYDEEYVKHEGEAPNDLFNFDLTPSQEV</sequence>
<evidence type="ECO:0000313" key="8">
    <source>
        <dbReference type="EMBL" id="EGV60391.1"/>
    </source>
</evidence>
<evidence type="ECO:0000313" key="9">
    <source>
        <dbReference type="Proteomes" id="UP000000707"/>
    </source>
</evidence>
<evidence type="ECO:0000256" key="4">
    <source>
        <dbReference type="ARBA" id="ARBA00023163"/>
    </source>
</evidence>
<evidence type="ECO:0000259" key="7">
    <source>
        <dbReference type="PROSITE" id="PS50048"/>
    </source>
</evidence>
<keyword evidence="6" id="KW-1133">Transmembrane helix</keyword>
<dbReference type="InterPro" id="IPR036864">
    <property type="entry name" value="Zn2-C6_fun-type_DNA-bd_sf"/>
</dbReference>
<dbReference type="Pfam" id="PF04082">
    <property type="entry name" value="Fungal_trans"/>
    <property type="match status" value="1"/>
</dbReference>
<dbReference type="eggNOG" id="ENOG502S5V9">
    <property type="taxonomic scope" value="Eukaryota"/>
</dbReference>
<organism evidence="9">
    <name type="scientific">Candida tenuis (strain ATCC 10573 / BCRC 21748 / CBS 615 / JCM 9827 / NBRC 10315 / NRRL Y-1498 / VKM Y-70)</name>
    <name type="common">Yeast</name>
    <name type="synonym">Yamadazyma tenuis</name>
    <dbReference type="NCBI Taxonomy" id="590646"/>
    <lineage>
        <taxon>Eukaryota</taxon>
        <taxon>Fungi</taxon>
        <taxon>Dikarya</taxon>
        <taxon>Ascomycota</taxon>
        <taxon>Saccharomycotina</taxon>
        <taxon>Pichiomycetes</taxon>
        <taxon>Debaryomycetaceae</taxon>
        <taxon>Yamadazyma</taxon>
    </lineage>
</organism>
<dbReference type="GO" id="GO:0005634">
    <property type="term" value="C:nucleus"/>
    <property type="evidence" value="ECO:0007669"/>
    <property type="project" value="TreeGrafter"/>
</dbReference>